<dbReference type="Proteomes" id="UP000334019">
    <property type="component" value="Chromosome"/>
</dbReference>
<dbReference type="KEGG" id="atq:GH723_12695"/>
<name>A0A5Q2RGF3_9ACTN</name>
<gene>
    <name evidence="2" type="ORF">GH723_12695</name>
</gene>
<accession>A0A5Q2RGF3</accession>
<dbReference type="GO" id="GO:0005829">
    <property type="term" value="C:cytosol"/>
    <property type="evidence" value="ECO:0007669"/>
    <property type="project" value="TreeGrafter"/>
</dbReference>
<dbReference type="AlphaFoldDB" id="A0A5Q2RGF3"/>
<protein>
    <submittedName>
        <fullName evidence="2">Hydantoinase B/oxoprolinase family protein</fullName>
    </submittedName>
</protein>
<dbReference type="GO" id="GO:0017168">
    <property type="term" value="F:5-oxoprolinase (ATP-hydrolyzing) activity"/>
    <property type="evidence" value="ECO:0007669"/>
    <property type="project" value="TreeGrafter"/>
</dbReference>
<keyword evidence="3" id="KW-1185">Reference proteome</keyword>
<dbReference type="PANTHER" id="PTHR11365">
    <property type="entry name" value="5-OXOPROLINASE RELATED"/>
    <property type="match status" value="1"/>
</dbReference>
<evidence type="ECO:0000313" key="3">
    <source>
        <dbReference type="Proteomes" id="UP000334019"/>
    </source>
</evidence>
<sequence length="509" mass="52341">MSLDPAALQVLVSGLTGVAEEMGAVLRRAAFSPNIKERADCSAALFGPAGELLVQAEHIPVHLGSMPASVRAAIDAFGGDWSPGEQIVLNDPFAGGTHLNDITLVAPCIVDGRLVGFVANRAHHADVGGAAPGSIPADATEIHQEGLRIPPTRLDDGLRRLLAANSRTPVERDGDLDAQIGANVTGVERLAAFADAPLDEVIAYGERRMRAALAELPDGTWTFEDVVDSTGAAPDQQRPSRIVVTLTVDGDAIRFDFSGSSPQSRGNVNAVEAVTVSSVAFALRAALDPTIPANGGSFRPVEVVAPPGTIVAALPPAAVGAGNVEVSQRVADVCLGALAQVVPSRVGAASQGTMNNLLVGGDGWVYYETVAGGQGGSPHGPGMSGVHTAMTNTKNTPIEALERAFPLRVLRQRLRRGSGGAGSAPGGEGIERDLQVLTDVTVSLITERRVSRPWGLAGGAPGAVGENWLVPGGDEARAERLPDKCTVRLRAGDVLRMLTPGGGGWGAPG</sequence>
<dbReference type="GO" id="GO:0006749">
    <property type="term" value="P:glutathione metabolic process"/>
    <property type="evidence" value="ECO:0007669"/>
    <property type="project" value="TreeGrafter"/>
</dbReference>
<evidence type="ECO:0000313" key="2">
    <source>
        <dbReference type="EMBL" id="QGG95888.1"/>
    </source>
</evidence>
<organism evidence="2 3">
    <name type="scientific">Actinomarinicola tropica</name>
    <dbReference type="NCBI Taxonomy" id="2789776"/>
    <lineage>
        <taxon>Bacteria</taxon>
        <taxon>Bacillati</taxon>
        <taxon>Actinomycetota</taxon>
        <taxon>Acidimicrobiia</taxon>
        <taxon>Acidimicrobiales</taxon>
        <taxon>Iamiaceae</taxon>
        <taxon>Actinomarinicola</taxon>
    </lineage>
</organism>
<dbReference type="EMBL" id="CP045851">
    <property type="protein sequence ID" value="QGG95888.1"/>
    <property type="molecule type" value="Genomic_DNA"/>
</dbReference>
<feature type="domain" description="Hydantoinase B/oxoprolinase" evidence="1">
    <location>
        <begin position="4"/>
        <end position="508"/>
    </location>
</feature>
<dbReference type="InterPro" id="IPR045079">
    <property type="entry name" value="Oxoprolinase-like"/>
</dbReference>
<dbReference type="RefSeq" id="WP_153759994.1">
    <property type="nucleotide sequence ID" value="NZ_CP045851.1"/>
</dbReference>
<reference evidence="2 3" key="1">
    <citation type="submission" date="2019-11" db="EMBL/GenBank/DDBJ databases">
        <authorList>
            <person name="He Y."/>
        </authorList>
    </citation>
    <scope>NUCLEOTIDE SEQUENCE [LARGE SCALE GENOMIC DNA]</scope>
    <source>
        <strain evidence="2 3">SCSIO 58843</strain>
    </source>
</reference>
<evidence type="ECO:0000259" key="1">
    <source>
        <dbReference type="Pfam" id="PF02538"/>
    </source>
</evidence>
<dbReference type="Pfam" id="PF02538">
    <property type="entry name" value="Hydantoinase_B"/>
    <property type="match status" value="1"/>
</dbReference>
<proteinExistence type="predicted"/>
<dbReference type="PANTHER" id="PTHR11365:SF23">
    <property type="entry name" value="HYPOTHETICAL 5-OXOPROLINASE (EUROFUNG)-RELATED"/>
    <property type="match status" value="1"/>
</dbReference>
<dbReference type="InterPro" id="IPR003692">
    <property type="entry name" value="Hydantoinase_B"/>
</dbReference>